<evidence type="ECO:0000256" key="6">
    <source>
        <dbReference type="SAM" id="SignalP"/>
    </source>
</evidence>
<comment type="caution">
    <text evidence="5">Lacks conserved residue(s) required for the propagation of feature annotation.</text>
</comment>
<dbReference type="SMART" id="SM00181">
    <property type="entry name" value="EGF"/>
    <property type="match status" value="2"/>
</dbReference>
<dbReference type="Pfam" id="PF00093">
    <property type="entry name" value="VWC"/>
    <property type="match status" value="1"/>
</dbReference>
<protein>
    <submittedName>
        <fullName evidence="8">Protein jagged-2-like protein</fullName>
    </submittedName>
</protein>
<dbReference type="FunFam" id="2.10.25.10:FF:000117">
    <property type="entry name" value="Delta-like protein"/>
    <property type="match status" value="1"/>
</dbReference>
<dbReference type="PROSITE" id="PS00010">
    <property type="entry name" value="ASX_HYDROXYL"/>
    <property type="match status" value="2"/>
</dbReference>
<dbReference type="InterPro" id="IPR001007">
    <property type="entry name" value="VWF_dom"/>
</dbReference>
<dbReference type="Pfam" id="PF12661">
    <property type="entry name" value="hEGF"/>
    <property type="match status" value="2"/>
</dbReference>
<feature type="domain" description="EGF-like" evidence="7">
    <location>
        <begin position="39"/>
        <end position="75"/>
    </location>
</feature>
<sequence length="223" mass="24597">MCFFLCFLCSYNGGICVDGVNWFRCECAPGFAGPDCRINIDECQSSPCAEGSTCMDEINGYRCVCPPGHAGPRCQEFIGLGKSCRHAGLQFPHGSRWEEECNTCQCVNGYVHCSKVRCGRRPCLLPKALPPPDTNPPSCPGGHECVEHQFLTCFSPPCHQWGCTSLSPEGIHMNPSSRMWQRPCSYKDCWHSVSSELTVSAHESRLANTLVASGTPQRQEQKL</sequence>
<keyword evidence="6" id="KW-0732">Signal</keyword>
<dbReference type="GO" id="GO:0005509">
    <property type="term" value="F:calcium ion binding"/>
    <property type="evidence" value="ECO:0007669"/>
    <property type="project" value="InterPro"/>
</dbReference>
<keyword evidence="2" id="KW-0677">Repeat</keyword>
<name>A0AAD3RLX7_LATJO</name>
<dbReference type="PRINTS" id="PR00010">
    <property type="entry name" value="EGFBLOOD"/>
</dbReference>
<dbReference type="InterPro" id="IPR001881">
    <property type="entry name" value="EGF-like_Ca-bd_dom"/>
</dbReference>
<feature type="disulfide bond" evidence="5">
    <location>
        <begin position="27"/>
        <end position="36"/>
    </location>
</feature>
<evidence type="ECO:0000259" key="7">
    <source>
        <dbReference type="PROSITE" id="PS50026"/>
    </source>
</evidence>
<dbReference type="FunFam" id="2.10.25.10:FF:000061">
    <property type="entry name" value="Delta-like protein"/>
    <property type="match status" value="1"/>
</dbReference>
<keyword evidence="1 5" id="KW-0245">EGF-like domain</keyword>
<keyword evidence="3 5" id="KW-1015">Disulfide bond</keyword>
<dbReference type="GO" id="GO:0007219">
    <property type="term" value="P:Notch signaling pathway"/>
    <property type="evidence" value="ECO:0007669"/>
    <property type="project" value="TreeGrafter"/>
</dbReference>
<dbReference type="InterPro" id="IPR018097">
    <property type="entry name" value="EGF_Ca-bd_CS"/>
</dbReference>
<evidence type="ECO:0000256" key="5">
    <source>
        <dbReference type="PROSITE-ProRule" id="PRU00076"/>
    </source>
</evidence>
<dbReference type="SUPFAM" id="SSF57196">
    <property type="entry name" value="EGF/Laminin"/>
    <property type="match status" value="2"/>
</dbReference>
<evidence type="ECO:0000313" key="9">
    <source>
        <dbReference type="Proteomes" id="UP001279410"/>
    </source>
</evidence>
<dbReference type="Gene3D" id="2.10.25.10">
    <property type="entry name" value="Laminin"/>
    <property type="match status" value="2"/>
</dbReference>
<evidence type="ECO:0000256" key="4">
    <source>
        <dbReference type="ARBA" id="ARBA00023180"/>
    </source>
</evidence>
<proteinExistence type="predicted"/>
<comment type="caution">
    <text evidence="8">The sequence shown here is derived from an EMBL/GenBank/DDBJ whole genome shotgun (WGS) entry which is preliminary data.</text>
</comment>
<dbReference type="PROSITE" id="PS50026">
    <property type="entry name" value="EGF_3"/>
    <property type="match status" value="2"/>
</dbReference>
<keyword evidence="9" id="KW-1185">Reference proteome</keyword>
<feature type="signal peptide" evidence="6">
    <location>
        <begin position="1"/>
        <end position="16"/>
    </location>
</feature>
<dbReference type="PANTHER" id="PTHR12916">
    <property type="entry name" value="CYTOCHROME C OXIDASE POLYPEPTIDE VIC-2"/>
    <property type="match status" value="1"/>
</dbReference>
<evidence type="ECO:0000256" key="1">
    <source>
        <dbReference type="ARBA" id="ARBA00022536"/>
    </source>
</evidence>
<organism evidence="8 9">
    <name type="scientific">Lates japonicus</name>
    <name type="common">Japanese lates</name>
    <dbReference type="NCBI Taxonomy" id="270547"/>
    <lineage>
        <taxon>Eukaryota</taxon>
        <taxon>Metazoa</taxon>
        <taxon>Chordata</taxon>
        <taxon>Craniata</taxon>
        <taxon>Vertebrata</taxon>
        <taxon>Euteleostomi</taxon>
        <taxon>Actinopterygii</taxon>
        <taxon>Neopterygii</taxon>
        <taxon>Teleostei</taxon>
        <taxon>Neoteleostei</taxon>
        <taxon>Acanthomorphata</taxon>
        <taxon>Carangaria</taxon>
        <taxon>Carangaria incertae sedis</taxon>
        <taxon>Centropomidae</taxon>
        <taxon>Lates</taxon>
    </lineage>
</organism>
<evidence type="ECO:0000256" key="3">
    <source>
        <dbReference type="ARBA" id="ARBA00023157"/>
    </source>
</evidence>
<dbReference type="PROSITE" id="PS00022">
    <property type="entry name" value="EGF_1"/>
    <property type="match status" value="2"/>
</dbReference>
<dbReference type="GO" id="GO:0005112">
    <property type="term" value="F:Notch binding"/>
    <property type="evidence" value="ECO:0007669"/>
    <property type="project" value="TreeGrafter"/>
</dbReference>
<dbReference type="CDD" id="cd00054">
    <property type="entry name" value="EGF_CA"/>
    <property type="match status" value="2"/>
</dbReference>
<feature type="domain" description="EGF-like" evidence="7">
    <location>
        <begin position="7"/>
        <end position="37"/>
    </location>
</feature>
<dbReference type="InterPro" id="IPR000152">
    <property type="entry name" value="EGF-type_Asp/Asn_hydroxyl_site"/>
</dbReference>
<dbReference type="SMART" id="SM00179">
    <property type="entry name" value="EGF_CA"/>
    <property type="match status" value="2"/>
</dbReference>
<dbReference type="InterPro" id="IPR000742">
    <property type="entry name" value="EGF"/>
</dbReference>
<dbReference type="PANTHER" id="PTHR12916:SF9">
    <property type="entry name" value="NEUROGENIC LOCUS NOTCH HOMOLOG PROTEIN 1-RELATED"/>
    <property type="match status" value="1"/>
</dbReference>
<feature type="chain" id="PRO_5042014300" evidence="6">
    <location>
        <begin position="17"/>
        <end position="223"/>
    </location>
</feature>
<dbReference type="AlphaFoldDB" id="A0AAD3RLX7"/>
<dbReference type="PROSITE" id="PS01186">
    <property type="entry name" value="EGF_2"/>
    <property type="match status" value="1"/>
</dbReference>
<evidence type="ECO:0000313" key="8">
    <source>
        <dbReference type="EMBL" id="GLD73261.1"/>
    </source>
</evidence>
<dbReference type="SMART" id="SM00214">
    <property type="entry name" value="VWC"/>
    <property type="match status" value="1"/>
</dbReference>
<dbReference type="Gene3D" id="6.20.200.20">
    <property type="match status" value="1"/>
</dbReference>
<dbReference type="Proteomes" id="UP001279410">
    <property type="component" value="Unassembled WGS sequence"/>
</dbReference>
<accession>A0AAD3RLX7</accession>
<dbReference type="InterPro" id="IPR013032">
    <property type="entry name" value="EGF-like_CS"/>
</dbReference>
<keyword evidence="4" id="KW-0325">Glycoprotein</keyword>
<dbReference type="PROSITE" id="PS01187">
    <property type="entry name" value="EGF_CA"/>
    <property type="match status" value="1"/>
</dbReference>
<dbReference type="SUPFAM" id="SSF57603">
    <property type="entry name" value="FnI-like domain"/>
    <property type="match status" value="1"/>
</dbReference>
<dbReference type="EMBL" id="BRZM01001483">
    <property type="protein sequence ID" value="GLD73261.1"/>
    <property type="molecule type" value="Genomic_DNA"/>
</dbReference>
<dbReference type="SMART" id="SM00215">
    <property type="entry name" value="VWC_out"/>
    <property type="match status" value="1"/>
</dbReference>
<feature type="disulfide bond" evidence="5">
    <location>
        <begin position="65"/>
        <end position="74"/>
    </location>
</feature>
<reference evidence="8" key="1">
    <citation type="submission" date="2022-08" db="EMBL/GenBank/DDBJ databases">
        <title>Genome sequencing of akame (Lates japonicus).</title>
        <authorList>
            <person name="Hashiguchi Y."/>
            <person name="Takahashi H."/>
        </authorList>
    </citation>
    <scope>NUCLEOTIDE SEQUENCE</scope>
    <source>
        <strain evidence="8">Kochi</strain>
    </source>
</reference>
<gene>
    <name evidence="8" type="ORF">AKAME5_002458600</name>
</gene>
<evidence type="ECO:0000256" key="2">
    <source>
        <dbReference type="ARBA" id="ARBA00022737"/>
    </source>
</evidence>